<evidence type="ECO:0000313" key="3">
    <source>
        <dbReference type="EMBL" id="JAC81978.1"/>
    </source>
</evidence>
<organism evidence="3">
    <name type="scientific">Tetraselmis sp. GSL018</name>
    <dbReference type="NCBI Taxonomy" id="582737"/>
    <lineage>
        <taxon>Eukaryota</taxon>
        <taxon>Viridiplantae</taxon>
        <taxon>Chlorophyta</taxon>
        <taxon>core chlorophytes</taxon>
        <taxon>Chlorodendrophyceae</taxon>
        <taxon>Chlorodendrales</taxon>
        <taxon>Chlorodendraceae</taxon>
        <taxon>Tetraselmis</taxon>
    </lineage>
</organism>
<sequence>HTHTFAFAFAFSLLPGEGLNPDKRAPCSLTPVEGFGPSRAPIRARSGRGSATGVSPAWAPQGRALELNHRGRRGGGVASIRARSLAPGWGTVWG</sequence>
<reference evidence="3" key="1">
    <citation type="submission" date="2014-05" db="EMBL/GenBank/DDBJ databases">
        <title>The transcriptome of the halophilic microalga Tetraselmis sp. GSL018 isolated from the Great Salt Lake, Utah.</title>
        <authorList>
            <person name="Jinkerson R.E."/>
            <person name="D'Adamo S."/>
            <person name="Posewitz M.C."/>
        </authorList>
    </citation>
    <scope>NUCLEOTIDE SEQUENCE</scope>
    <source>
        <strain evidence="3">GSL018</strain>
    </source>
</reference>
<name>A0A061SCG2_9CHLO</name>
<protein>
    <submittedName>
        <fullName evidence="3">Uncharacterized protein</fullName>
    </submittedName>
</protein>
<feature type="signal peptide" evidence="2">
    <location>
        <begin position="1"/>
        <end position="18"/>
    </location>
</feature>
<evidence type="ECO:0000256" key="2">
    <source>
        <dbReference type="SAM" id="SignalP"/>
    </source>
</evidence>
<accession>A0A061SCG2</accession>
<gene>
    <name evidence="3" type="ORF">TSPGSL018_6713</name>
</gene>
<proteinExistence type="predicted"/>
<dbReference type="AlphaFoldDB" id="A0A061SCG2"/>
<evidence type="ECO:0000256" key="1">
    <source>
        <dbReference type="SAM" id="MobiDB-lite"/>
    </source>
</evidence>
<feature type="chain" id="PRO_5001606318" evidence="2">
    <location>
        <begin position="19"/>
        <end position="94"/>
    </location>
</feature>
<keyword evidence="2" id="KW-0732">Signal</keyword>
<feature type="non-terminal residue" evidence="3">
    <location>
        <position position="1"/>
    </location>
</feature>
<dbReference type="EMBL" id="GBEZ01003138">
    <property type="protein sequence ID" value="JAC81978.1"/>
    <property type="molecule type" value="Transcribed_RNA"/>
</dbReference>
<feature type="region of interest" description="Disordered" evidence="1">
    <location>
        <begin position="38"/>
        <end position="57"/>
    </location>
</feature>